<dbReference type="EMBL" id="JAOYFB010000037">
    <property type="protein sequence ID" value="KAK4023877.1"/>
    <property type="molecule type" value="Genomic_DNA"/>
</dbReference>
<evidence type="ECO:0000256" key="2">
    <source>
        <dbReference type="SAM" id="Phobius"/>
    </source>
</evidence>
<sequence>MNCWRDTEPPELSSENTWVPMLVVVALVSAMLGAVLMITALKCRRFKVLPRGGSCPTLPVGYMVGEGKEGVVQSNTSELSGMETMPKNYTARQPGETNGTMTSTLGRPRLETPTMNVVTDSSGQPHPMEQLQKQMAKANRPAETATGWRVKLWRKMTGSADDSHYCPHPYGADESDDVSAVYAELNSVAGSTVHRPSPIYHLNTYSEIREPHHVMMPPPPHPPQPQPAQTSSLAATLHLRRLLSDGTYENAGYALERGVVLMEHLDAVSNSNCSASTPSSAYYSDLSHSDRSASLHHQQLLQWASGSQQGRPRPRVGSESHGSSHSLPAHQHCCHHHHCHHQHSRSLQEQQIRARDLMPIALQVIPDNQQTVPVLHYLADDVSASSAAAAAAAHHHQLLSAAFSRGGVSSSMRDDGSSGSCKRPLPPLPSRQQQRPQRRYAYAVDHQANHSPGDETPPGETVGGGESPALSCVPSEYV</sequence>
<feature type="transmembrane region" description="Helical" evidence="2">
    <location>
        <begin position="18"/>
        <end position="41"/>
    </location>
</feature>
<reference evidence="3 4" key="1">
    <citation type="journal article" date="2023" name="Nucleic Acids Res.">
        <title>The hologenome of Daphnia magna reveals possible DNA methylation and microbiome-mediated evolution of the host genome.</title>
        <authorList>
            <person name="Chaturvedi A."/>
            <person name="Li X."/>
            <person name="Dhandapani V."/>
            <person name="Marshall H."/>
            <person name="Kissane S."/>
            <person name="Cuenca-Cambronero M."/>
            <person name="Asole G."/>
            <person name="Calvet F."/>
            <person name="Ruiz-Romero M."/>
            <person name="Marangio P."/>
            <person name="Guigo R."/>
            <person name="Rago D."/>
            <person name="Mirbahai L."/>
            <person name="Eastwood N."/>
            <person name="Colbourne J.K."/>
            <person name="Zhou J."/>
            <person name="Mallon E."/>
            <person name="Orsini L."/>
        </authorList>
    </citation>
    <scope>NUCLEOTIDE SEQUENCE [LARGE SCALE GENOMIC DNA]</scope>
    <source>
        <strain evidence="3">LRV0_1</strain>
    </source>
</reference>
<name>A0ABR0AFH4_9CRUS</name>
<evidence type="ECO:0000313" key="4">
    <source>
        <dbReference type="Proteomes" id="UP001234178"/>
    </source>
</evidence>
<keyword evidence="2" id="KW-0812">Transmembrane</keyword>
<evidence type="ECO:0000313" key="3">
    <source>
        <dbReference type="EMBL" id="KAK4023877.1"/>
    </source>
</evidence>
<organism evidence="3 4">
    <name type="scientific">Daphnia magna</name>
    <dbReference type="NCBI Taxonomy" id="35525"/>
    <lineage>
        <taxon>Eukaryota</taxon>
        <taxon>Metazoa</taxon>
        <taxon>Ecdysozoa</taxon>
        <taxon>Arthropoda</taxon>
        <taxon>Crustacea</taxon>
        <taxon>Branchiopoda</taxon>
        <taxon>Diplostraca</taxon>
        <taxon>Cladocera</taxon>
        <taxon>Anomopoda</taxon>
        <taxon>Daphniidae</taxon>
        <taxon>Daphnia</taxon>
    </lineage>
</organism>
<evidence type="ECO:0000256" key="1">
    <source>
        <dbReference type="SAM" id="MobiDB-lite"/>
    </source>
</evidence>
<dbReference type="Proteomes" id="UP001234178">
    <property type="component" value="Unassembled WGS sequence"/>
</dbReference>
<proteinExistence type="predicted"/>
<feature type="region of interest" description="Disordered" evidence="1">
    <location>
        <begin position="407"/>
        <end position="478"/>
    </location>
</feature>
<feature type="region of interest" description="Disordered" evidence="1">
    <location>
        <begin position="305"/>
        <end position="329"/>
    </location>
</feature>
<keyword evidence="4" id="KW-1185">Reference proteome</keyword>
<protein>
    <submittedName>
        <fullName evidence="3">Uncharacterized protein</fullName>
    </submittedName>
</protein>
<keyword evidence="2" id="KW-1133">Transmembrane helix</keyword>
<gene>
    <name evidence="3" type="ORF">OUZ56_009271</name>
</gene>
<feature type="compositionally biased region" description="Polar residues" evidence="1">
    <location>
        <begin position="95"/>
        <end position="105"/>
    </location>
</feature>
<accession>A0ABR0AFH4</accession>
<keyword evidence="2" id="KW-0472">Membrane</keyword>
<comment type="caution">
    <text evidence="3">The sequence shown here is derived from an EMBL/GenBank/DDBJ whole genome shotgun (WGS) entry which is preliminary data.</text>
</comment>
<feature type="region of interest" description="Disordered" evidence="1">
    <location>
        <begin position="78"/>
        <end position="108"/>
    </location>
</feature>